<evidence type="ECO:0000313" key="2">
    <source>
        <dbReference type="Proteomes" id="UP001279734"/>
    </source>
</evidence>
<sequence length="105" mass="11488">MLGHTEGLKTVGSQMLTDDHLFVLLVKLWYGKPYSGALDEAYDDLMRIPLSFPPFPVGAKTGKGNGDGLRRVVRLGAVMGFPLTANGLLVLDIAINLFKLYHDDN</sequence>
<dbReference type="Proteomes" id="UP001279734">
    <property type="component" value="Unassembled WGS sequence"/>
</dbReference>
<dbReference type="AlphaFoldDB" id="A0AAD3XZC7"/>
<organism evidence="1 2">
    <name type="scientific">Nepenthes gracilis</name>
    <name type="common">Slender pitcher plant</name>
    <dbReference type="NCBI Taxonomy" id="150966"/>
    <lineage>
        <taxon>Eukaryota</taxon>
        <taxon>Viridiplantae</taxon>
        <taxon>Streptophyta</taxon>
        <taxon>Embryophyta</taxon>
        <taxon>Tracheophyta</taxon>
        <taxon>Spermatophyta</taxon>
        <taxon>Magnoliopsida</taxon>
        <taxon>eudicotyledons</taxon>
        <taxon>Gunneridae</taxon>
        <taxon>Pentapetalae</taxon>
        <taxon>Caryophyllales</taxon>
        <taxon>Nepenthaceae</taxon>
        <taxon>Nepenthes</taxon>
    </lineage>
</organism>
<dbReference type="EMBL" id="BSYO01000023">
    <property type="protein sequence ID" value="GMH21541.1"/>
    <property type="molecule type" value="Genomic_DNA"/>
</dbReference>
<proteinExistence type="predicted"/>
<keyword evidence="2" id="KW-1185">Reference proteome</keyword>
<comment type="caution">
    <text evidence="1">The sequence shown here is derived from an EMBL/GenBank/DDBJ whole genome shotgun (WGS) entry which is preliminary data.</text>
</comment>
<name>A0AAD3XZC7_NEPGR</name>
<accession>A0AAD3XZC7</accession>
<protein>
    <submittedName>
        <fullName evidence="1">Uncharacterized protein</fullName>
    </submittedName>
</protein>
<evidence type="ECO:0000313" key="1">
    <source>
        <dbReference type="EMBL" id="GMH21541.1"/>
    </source>
</evidence>
<gene>
    <name evidence="1" type="ORF">Nepgr_023383</name>
</gene>
<reference evidence="1" key="1">
    <citation type="submission" date="2023-05" db="EMBL/GenBank/DDBJ databases">
        <title>Nepenthes gracilis genome sequencing.</title>
        <authorList>
            <person name="Fukushima K."/>
        </authorList>
    </citation>
    <scope>NUCLEOTIDE SEQUENCE</scope>
    <source>
        <strain evidence="1">SING2019-196</strain>
    </source>
</reference>